<evidence type="ECO:0000313" key="1">
    <source>
        <dbReference type="EMBL" id="SMP52266.1"/>
    </source>
</evidence>
<comment type="caution">
    <text evidence="1">The sequence shown here is derived from an EMBL/GenBank/DDBJ whole genome shotgun (WGS) entry which is preliminary data.</text>
</comment>
<protein>
    <submittedName>
        <fullName evidence="1">Uncharacterized protein</fullName>
    </submittedName>
</protein>
<accession>A0ABY1Q242</accession>
<gene>
    <name evidence="1" type="ORF">SAMN06296065_101260</name>
</gene>
<keyword evidence="2" id="KW-1185">Reference proteome</keyword>
<organism evidence="1 2">
    <name type="scientific">Novosphingobium panipatense</name>
    <dbReference type="NCBI Taxonomy" id="428991"/>
    <lineage>
        <taxon>Bacteria</taxon>
        <taxon>Pseudomonadati</taxon>
        <taxon>Pseudomonadota</taxon>
        <taxon>Alphaproteobacteria</taxon>
        <taxon>Sphingomonadales</taxon>
        <taxon>Sphingomonadaceae</taxon>
        <taxon>Novosphingobium</taxon>
    </lineage>
</organism>
<reference evidence="1 2" key="1">
    <citation type="submission" date="2017-05" db="EMBL/GenBank/DDBJ databases">
        <authorList>
            <person name="Varghese N."/>
            <person name="Submissions S."/>
        </authorList>
    </citation>
    <scope>NUCLEOTIDE SEQUENCE [LARGE SCALE GENOMIC DNA]</scope>
    <source>
        <strain evidence="1 2">SM16</strain>
    </source>
</reference>
<name>A0ABY1Q242_9SPHN</name>
<dbReference type="RefSeq" id="WP_103728401.1">
    <property type="nucleotide sequence ID" value="NZ_FXUI01000001.1"/>
</dbReference>
<dbReference type="Proteomes" id="UP001157910">
    <property type="component" value="Unassembled WGS sequence"/>
</dbReference>
<dbReference type="EMBL" id="FXUI01000001">
    <property type="protein sequence ID" value="SMP52266.1"/>
    <property type="molecule type" value="Genomic_DNA"/>
</dbReference>
<evidence type="ECO:0000313" key="2">
    <source>
        <dbReference type="Proteomes" id="UP001157910"/>
    </source>
</evidence>
<proteinExistence type="predicted"/>
<sequence>MQPHTRSLIAASAFAVVTGRKVAGLFDHALGGDRRIAAECRDGRLQGIDGDRGAKFGGTLPEIFDAVDKAFISLEEDGQGVRGYDRGSATFYTARVADGLVQVYDHGADAWFAYDVQDPDAVSGYHRAAG</sequence>